<protein>
    <submittedName>
        <fullName evidence="1">Sugar/nucleoside kinase (Ribokinase family)</fullName>
    </submittedName>
</protein>
<keyword evidence="2" id="KW-1185">Reference proteome</keyword>
<dbReference type="EMBL" id="JACCBH010000001">
    <property type="protein sequence ID" value="NYD53485.1"/>
    <property type="molecule type" value="Genomic_DNA"/>
</dbReference>
<reference evidence="1 2" key="1">
    <citation type="submission" date="2020-07" db="EMBL/GenBank/DDBJ databases">
        <title>Sequencing the genomes of 1000 actinobacteria strains.</title>
        <authorList>
            <person name="Klenk H.-P."/>
        </authorList>
    </citation>
    <scope>NUCLEOTIDE SEQUENCE [LARGE SCALE GENOMIC DNA]</scope>
    <source>
        <strain evidence="1 2">DSM 22185</strain>
    </source>
</reference>
<dbReference type="GO" id="GO:0016301">
    <property type="term" value="F:kinase activity"/>
    <property type="evidence" value="ECO:0007669"/>
    <property type="project" value="UniProtKB-KW"/>
</dbReference>
<dbReference type="RefSeq" id="WP_179431065.1">
    <property type="nucleotide sequence ID" value="NZ_BAABLC010000005.1"/>
</dbReference>
<gene>
    <name evidence="1" type="ORF">BKA02_000540</name>
</gene>
<evidence type="ECO:0000313" key="1">
    <source>
        <dbReference type="EMBL" id="NYD53485.1"/>
    </source>
</evidence>
<dbReference type="AlphaFoldDB" id="A0A7Y9JLM4"/>
<name>A0A7Y9JLM4_9MICO</name>
<evidence type="ECO:0000313" key="2">
    <source>
        <dbReference type="Proteomes" id="UP000552045"/>
    </source>
</evidence>
<dbReference type="Gene3D" id="3.40.1190.20">
    <property type="match status" value="1"/>
</dbReference>
<dbReference type="SUPFAM" id="SSF53613">
    <property type="entry name" value="Ribokinase-like"/>
    <property type="match status" value="1"/>
</dbReference>
<sequence>MCAQADEGGRVVVIGEARIIEVRDRRGMRETVGGAGAAIAVRLARAGLSVSLAAAMPAGRGGEHIRRYLEDHRVTIMPVASAAATGATRVIEIGVDGVAHVIGRDRAEAGSAALDAIVSTAIADGLADLAHEGGRMHPLVRRPDPWGAPEELRRLGT</sequence>
<dbReference type="Proteomes" id="UP000552045">
    <property type="component" value="Unassembled WGS sequence"/>
</dbReference>
<keyword evidence="1" id="KW-0418">Kinase</keyword>
<keyword evidence="1" id="KW-0808">Transferase</keyword>
<proteinExistence type="predicted"/>
<accession>A0A7Y9JLM4</accession>
<organism evidence="1 2">
    <name type="scientific">Microbacterium pseudoresistens</name>
    <dbReference type="NCBI Taxonomy" id="640634"/>
    <lineage>
        <taxon>Bacteria</taxon>
        <taxon>Bacillati</taxon>
        <taxon>Actinomycetota</taxon>
        <taxon>Actinomycetes</taxon>
        <taxon>Micrococcales</taxon>
        <taxon>Microbacteriaceae</taxon>
        <taxon>Microbacterium</taxon>
    </lineage>
</organism>
<comment type="caution">
    <text evidence="1">The sequence shown here is derived from an EMBL/GenBank/DDBJ whole genome shotgun (WGS) entry which is preliminary data.</text>
</comment>
<dbReference type="InterPro" id="IPR029056">
    <property type="entry name" value="Ribokinase-like"/>
</dbReference>